<evidence type="ECO:0000256" key="3">
    <source>
        <dbReference type="ARBA" id="ARBA00022989"/>
    </source>
</evidence>
<dbReference type="InterPro" id="IPR011701">
    <property type="entry name" value="MFS"/>
</dbReference>
<dbReference type="GO" id="GO:0022857">
    <property type="term" value="F:transmembrane transporter activity"/>
    <property type="evidence" value="ECO:0007669"/>
    <property type="project" value="InterPro"/>
</dbReference>
<dbReference type="AlphaFoldDB" id="A0A084AN89"/>
<dbReference type="Pfam" id="PF07690">
    <property type="entry name" value="MFS_1"/>
    <property type="match status" value="1"/>
</dbReference>
<dbReference type="EMBL" id="KL648646">
    <property type="protein sequence ID" value="KEY66768.1"/>
    <property type="molecule type" value="Genomic_DNA"/>
</dbReference>
<gene>
    <name evidence="9" type="ORF">S7711_07550</name>
</gene>
<keyword evidence="3 7" id="KW-1133">Transmembrane helix</keyword>
<feature type="transmembrane region" description="Helical" evidence="7">
    <location>
        <begin position="391"/>
        <end position="415"/>
    </location>
</feature>
<evidence type="ECO:0000313" key="10">
    <source>
        <dbReference type="Proteomes" id="UP000028045"/>
    </source>
</evidence>
<evidence type="ECO:0000256" key="5">
    <source>
        <dbReference type="ARBA" id="ARBA00038347"/>
    </source>
</evidence>
<evidence type="ECO:0000256" key="1">
    <source>
        <dbReference type="ARBA" id="ARBA00004141"/>
    </source>
</evidence>
<feature type="transmembrane region" description="Helical" evidence="7">
    <location>
        <begin position="61"/>
        <end position="87"/>
    </location>
</feature>
<evidence type="ECO:0000256" key="7">
    <source>
        <dbReference type="SAM" id="Phobius"/>
    </source>
</evidence>
<feature type="region of interest" description="Disordered" evidence="6">
    <location>
        <begin position="1"/>
        <end position="35"/>
    </location>
</feature>
<dbReference type="OrthoDB" id="6770063at2759"/>
<feature type="transmembrane region" description="Helical" evidence="7">
    <location>
        <begin position="366"/>
        <end position="385"/>
    </location>
</feature>
<keyword evidence="2 7" id="KW-0812">Transmembrane</keyword>
<evidence type="ECO:0000313" key="9">
    <source>
        <dbReference type="EMBL" id="KEY66768.1"/>
    </source>
</evidence>
<feature type="transmembrane region" description="Helical" evidence="7">
    <location>
        <begin position="456"/>
        <end position="478"/>
    </location>
</feature>
<protein>
    <recommendedName>
        <fullName evidence="8">Major facilitator superfamily (MFS) profile domain-containing protein</fullName>
    </recommendedName>
</protein>
<feature type="transmembrane region" description="Helical" evidence="7">
    <location>
        <begin position="322"/>
        <end position="345"/>
    </location>
</feature>
<evidence type="ECO:0000256" key="2">
    <source>
        <dbReference type="ARBA" id="ARBA00022692"/>
    </source>
</evidence>
<feature type="transmembrane region" description="Helical" evidence="7">
    <location>
        <begin position="187"/>
        <end position="205"/>
    </location>
</feature>
<dbReference type="PROSITE" id="PS50850">
    <property type="entry name" value="MFS"/>
    <property type="match status" value="1"/>
</dbReference>
<dbReference type="PANTHER" id="PTHR23502">
    <property type="entry name" value="MAJOR FACILITATOR SUPERFAMILY"/>
    <property type="match status" value="1"/>
</dbReference>
<feature type="transmembrane region" description="Helical" evidence="7">
    <location>
        <begin position="280"/>
        <end position="302"/>
    </location>
</feature>
<evidence type="ECO:0000256" key="4">
    <source>
        <dbReference type="ARBA" id="ARBA00023136"/>
    </source>
</evidence>
<comment type="subcellular location">
    <subcellularLocation>
        <location evidence="1">Membrane</location>
        <topology evidence="1">Multi-pass membrane protein</topology>
    </subcellularLocation>
</comment>
<proteinExistence type="inferred from homology"/>
<evidence type="ECO:0000256" key="6">
    <source>
        <dbReference type="SAM" id="MobiDB-lite"/>
    </source>
</evidence>
<dbReference type="HOGENOM" id="CLU_008455_1_0_1"/>
<dbReference type="FunFam" id="1.20.1250.20:FF:000509">
    <property type="entry name" value="MFS general substrate transporter"/>
    <property type="match status" value="1"/>
</dbReference>
<organism evidence="9 10">
    <name type="scientific">Stachybotrys chartarum (strain CBS 109288 / IBT 7711)</name>
    <name type="common">Toxic black mold</name>
    <name type="synonym">Stilbospora chartarum</name>
    <dbReference type="NCBI Taxonomy" id="1280523"/>
    <lineage>
        <taxon>Eukaryota</taxon>
        <taxon>Fungi</taxon>
        <taxon>Dikarya</taxon>
        <taxon>Ascomycota</taxon>
        <taxon>Pezizomycotina</taxon>
        <taxon>Sordariomycetes</taxon>
        <taxon>Hypocreomycetidae</taxon>
        <taxon>Hypocreales</taxon>
        <taxon>Stachybotryaceae</taxon>
        <taxon>Stachybotrys</taxon>
    </lineage>
</organism>
<name>A0A084AN89_STACB</name>
<sequence length="497" mass="52599">MSSEMVGETEQLLAADPDHEENYGTTPSSGQSTIVGSQAGDEVLDAEDDPLLWPTAFKRSIVWLLAAMAFTVTFNCISVIPVAGTIVADLSGASAGQSYSVLLITIWELGEATGPLLIGPLSEAFGRYPVMNAGNVLFISATVLAALSPSINTFIAARALTGLAVTANVLNPAVVGDIFPPEKRGSAMSVIQLAPLIGGAIGPAISGAVTQSVGWRSVLWISASLAAACEVVFLTFFRETYKVQLQRRRRAKSLCKHGGGPDGAWRGRLLFDSIRRPARVLASSGVLMALTLFGSVMFAHYYVMSVTLPQILQDNYGLSPALTGSALISFSIGSALAVTVCNQTIDRIYIRLRAQNNGVGQPEHRLPLVIVGGVGLPLSVMLYGWSAELRLPLYMVLLPVVLLGTTLMFTLLPLFAYVVDAFGVYSASALTALIVLRCLAGTFLPLTTTPLADALGYGWGFTVLGLGSLLLAPVPVVVMRYGAVWRQRSGYSRDGGQ</sequence>
<comment type="similarity">
    <text evidence="5">Belongs to the major facilitator superfamily. CAR1 family.</text>
</comment>
<feature type="transmembrane region" description="Helical" evidence="7">
    <location>
        <begin position="422"/>
        <end position="444"/>
    </location>
</feature>
<reference evidence="9 10" key="1">
    <citation type="journal article" date="2014" name="BMC Genomics">
        <title>Comparative genome sequencing reveals chemotype-specific gene clusters in the toxigenic black mold Stachybotrys.</title>
        <authorList>
            <person name="Semeiks J."/>
            <person name="Borek D."/>
            <person name="Otwinowski Z."/>
            <person name="Grishin N.V."/>
        </authorList>
    </citation>
    <scope>NUCLEOTIDE SEQUENCE [LARGE SCALE GENOMIC DNA]</scope>
    <source>
        <strain evidence="10">CBS 109288 / IBT 7711</strain>
    </source>
</reference>
<dbReference type="Gene3D" id="1.20.1250.20">
    <property type="entry name" value="MFS general substrate transporter like domains"/>
    <property type="match status" value="1"/>
</dbReference>
<feature type="transmembrane region" description="Helical" evidence="7">
    <location>
        <begin position="130"/>
        <end position="148"/>
    </location>
</feature>
<accession>A0A084AN89</accession>
<dbReference type="Proteomes" id="UP000028045">
    <property type="component" value="Unassembled WGS sequence"/>
</dbReference>
<keyword evidence="10" id="KW-1185">Reference proteome</keyword>
<dbReference type="PANTHER" id="PTHR23502:SF163">
    <property type="entry name" value="MAJOR FACILITATOR SUPERFAMILY (MFS) PROFILE DOMAIN-CONTAINING PROTEIN"/>
    <property type="match status" value="1"/>
</dbReference>
<feature type="compositionally biased region" description="Polar residues" evidence="6">
    <location>
        <begin position="23"/>
        <end position="35"/>
    </location>
</feature>
<feature type="domain" description="Major facilitator superfamily (MFS) profile" evidence="8">
    <location>
        <begin position="61"/>
        <end position="483"/>
    </location>
</feature>
<dbReference type="SUPFAM" id="SSF103473">
    <property type="entry name" value="MFS general substrate transporter"/>
    <property type="match status" value="1"/>
</dbReference>
<evidence type="ECO:0000259" key="8">
    <source>
        <dbReference type="PROSITE" id="PS50850"/>
    </source>
</evidence>
<dbReference type="InterPro" id="IPR036259">
    <property type="entry name" value="MFS_trans_sf"/>
</dbReference>
<feature type="transmembrane region" description="Helical" evidence="7">
    <location>
        <begin position="217"/>
        <end position="237"/>
    </location>
</feature>
<dbReference type="GO" id="GO:0016020">
    <property type="term" value="C:membrane"/>
    <property type="evidence" value="ECO:0007669"/>
    <property type="project" value="UniProtKB-SubCell"/>
</dbReference>
<dbReference type="InterPro" id="IPR020846">
    <property type="entry name" value="MFS_dom"/>
</dbReference>
<keyword evidence="4 7" id="KW-0472">Membrane</keyword>